<proteinExistence type="inferred from homology"/>
<dbReference type="InterPro" id="IPR007235">
    <property type="entry name" value="Glyco_trans_28_C"/>
</dbReference>
<dbReference type="GO" id="GO:0016758">
    <property type="term" value="F:hexosyltransferase activity"/>
    <property type="evidence" value="ECO:0007669"/>
    <property type="project" value="InterPro"/>
</dbReference>
<dbReference type="GO" id="GO:0016020">
    <property type="term" value="C:membrane"/>
    <property type="evidence" value="ECO:0007669"/>
    <property type="project" value="UniProtKB-SubCell"/>
</dbReference>
<dbReference type="AlphaFoldDB" id="A0A1H8TN07"/>
<reference evidence="7 8" key="1">
    <citation type="submission" date="2016-10" db="EMBL/GenBank/DDBJ databases">
        <authorList>
            <person name="de Groot N.N."/>
        </authorList>
    </citation>
    <scope>NUCLEOTIDE SEQUENCE [LARGE SCALE GENOMIC DNA]</scope>
    <source>
        <strain evidence="7 8">DSM 13305</strain>
    </source>
</reference>
<sequence length="383" mass="41615">MSRQIKNILILSASIGSGHDRAANALAGALQSRYPLAQITVVDFMDGERSYLSGFMKETYLRMLRLSPNIYDVLYRWTQNGRQGTGMGTLMARVLQESMLEIIETYQPDWLIATHPFSCGAAAYLKRKGKIHIPLVGVITDFAVHRLWVYPEVDCYFVAVPELREALLAQGVAAAKVNVTGIPIDSRFSQAVDRTAAGRRLGLATDRYTVLLMGGGLGLGGVSQAIYVLNEISLPLQLVVVVGKNRKLYKKLQAVTAASGHPVKLLGYTSQVPELMAAADVLITKPGALTISEALSMKLPMLLYAPIPGQEKENAAYLDAKGAAFWVKNDAELKRLLTGMIVNGNIAAFVQDNAEKLGQPRAAEAIAAIISHRFDKRGIVSGF</sequence>
<dbReference type="Pfam" id="PF04101">
    <property type="entry name" value="Glyco_tran_28_C"/>
    <property type="match status" value="1"/>
</dbReference>
<dbReference type="Pfam" id="PF06925">
    <property type="entry name" value="MGDG_synth"/>
    <property type="match status" value="1"/>
</dbReference>
<protein>
    <submittedName>
        <fullName evidence="7">Processive 1,2-diacylglycerol beta-glucosyltransferase</fullName>
    </submittedName>
</protein>
<dbReference type="GO" id="GO:0009247">
    <property type="term" value="P:glycolipid biosynthetic process"/>
    <property type="evidence" value="ECO:0007669"/>
    <property type="project" value="InterPro"/>
</dbReference>
<accession>A0A1H8TN07</accession>
<evidence type="ECO:0000256" key="4">
    <source>
        <dbReference type="ARBA" id="ARBA00022679"/>
    </source>
</evidence>
<dbReference type="PANTHER" id="PTHR43025:SF3">
    <property type="entry name" value="MONOGALACTOSYLDIACYLGLYCEROL SYNTHASE 1, CHLOROPLASTIC"/>
    <property type="match status" value="1"/>
</dbReference>
<evidence type="ECO:0000256" key="1">
    <source>
        <dbReference type="ARBA" id="ARBA00004370"/>
    </source>
</evidence>
<feature type="domain" description="Diacylglycerol glucosyltransferase N-terminal" evidence="6">
    <location>
        <begin position="19"/>
        <end position="184"/>
    </location>
</feature>
<keyword evidence="4 7" id="KW-0808">Transferase</keyword>
<dbReference type="RefSeq" id="WP_177173500.1">
    <property type="nucleotide sequence ID" value="NZ_FODY01000007.1"/>
</dbReference>
<dbReference type="STRING" id="112903.SAMN04490178_10738"/>
<dbReference type="EMBL" id="FODY01000007">
    <property type="protein sequence ID" value="SEO92440.1"/>
    <property type="molecule type" value="Genomic_DNA"/>
</dbReference>
<keyword evidence="3" id="KW-0328">Glycosyltransferase</keyword>
<evidence type="ECO:0000259" key="5">
    <source>
        <dbReference type="Pfam" id="PF04101"/>
    </source>
</evidence>
<dbReference type="InterPro" id="IPR050519">
    <property type="entry name" value="Glycosyltransf_28_UgtP"/>
</dbReference>
<keyword evidence="8" id="KW-1185">Reference proteome</keyword>
<dbReference type="SUPFAM" id="SSF53756">
    <property type="entry name" value="UDP-Glycosyltransferase/glycogen phosphorylase"/>
    <property type="match status" value="1"/>
</dbReference>
<feature type="domain" description="Glycosyl transferase family 28 C-terminal" evidence="5">
    <location>
        <begin position="224"/>
        <end position="331"/>
    </location>
</feature>
<comment type="subcellular location">
    <subcellularLocation>
        <location evidence="1">Membrane</location>
    </subcellularLocation>
</comment>
<name>A0A1H8TN07_9FIRM</name>
<gene>
    <name evidence="7" type="ORF">SAMN04490178_10738</name>
</gene>
<evidence type="ECO:0000256" key="2">
    <source>
        <dbReference type="ARBA" id="ARBA00006962"/>
    </source>
</evidence>
<organism evidence="7 8">
    <name type="scientific">Propionispora vibrioides</name>
    <dbReference type="NCBI Taxonomy" id="112903"/>
    <lineage>
        <taxon>Bacteria</taxon>
        <taxon>Bacillati</taxon>
        <taxon>Bacillota</taxon>
        <taxon>Negativicutes</taxon>
        <taxon>Selenomonadales</taxon>
        <taxon>Sporomusaceae</taxon>
        <taxon>Propionispora</taxon>
    </lineage>
</organism>
<evidence type="ECO:0000256" key="3">
    <source>
        <dbReference type="ARBA" id="ARBA00022676"/>
    </source>
</evidence>
<dbReference type="InterPro" id="IPR009695">
    <property type="entry name" value="Diacylglyc_glucosyltr_N"/>
</dbReference>
<dbReference type="Proteomes" id="UP000198847">
    <property type="component" value="Unassembled WGS sequence"/>
</dbReference>
<dbReference type="PANTHER" id="PTHR43025">
    <property type="entry name" value="MONOGALACTOSYLDIACYLGLYCEROL SYNTHASE"/>
    <property type="match status" value="1"/>
</dbReference>
<evidence type="ECO:0000313" key="7">
    <source>
        <dbReference type="EMBL" id="SEO92440.1"/>
    </source>
</evidence>
<comment type="similarity">
    <text evidence="2">Belongs to the glycosyltransferase 28 family.</text>
</comment>
<evidence type="ECO:0000259" key="6">
    <source>
        <dbReference type="Pfam" id="PF06925"/>
    </source>
</evidence>
<evidence type="ECO:0000313" key="8">
    <source>
        <dbReference type="Proteomes" id="UP000198847"/>
    </source>
</evidence>
<dbReference type="Gene3D" id="3.40.50.2000">
    <property type="entry name" value="Glycogen Phosphorylase B"/>
    <property type="match status" value="1"/>
</dbReference>